<geneLocation type="plasmid" evidence="1">
    <name>hyperthermophilic archaeal plasmid 1</name>
</geneLocation>
<dbReference type="EMBL" id="GU722198">
    <property type="protein sequence ID" value="ADJ54307.1"/>
    <property type="molecule type" value="Genomic_DNA"/>
</dbReference>
<keyword evidence="1" id="KW-0614">Plasmid</keyword>
<accession>D9CGF3</accession>
<evidence type="ECO:0000313" key="1">
    <source>
        <dbReference type="EMBL" id="ADJ54307.1"/>
    </source>
</evidence>
<dbReference type="AlphaFoldDB" id="D9CGF3"/>
<sequence>MAETRHVFQVRQTLNIQGTARVIDFMVDKGKIGSDSPQRIVLQITEDNKRILSVSIDKEKIVDLNEGKGTSYKFVIDIDRSTYDSDTKLTAEIVDRKGRDFPWFDTPDDSLRAYIYEKSVESLVNDFIKDLLNFLSYRISVKTKRE</sequence>
<name>D9CGF3_9ARCH</name>
<reference evidence="1" key="1">
    <citation type="journal article" date="2010" name="Environ. Microbiol.">
        <title>Metagenomic analyses of novel viruses and plasmids from a cultured environmental sample of hyperthermophilic neutrophiles.</title>
        <authorList>
            <person name="Garrett R.A."/>
            <person name="Prangishvili D."/>
            <person name="Shah S.A."/>
            <person name="Reuter M."/>
            <person name="Stetter K.O."/>
            <person name="Peng X."/>
        </authorList>
    </citation>
    <scope>NUCLEOTIDE SEQUENCE</scope>
    <source>
        <plasmid evidence="1">hyperthermophilic archaeal plasmid 1</plasmid>
    </source>
</reference>
<proteinExistence type="predicted"/>
<gene>
    <name evidence="1" type="ORF">pHA1_gp29</name>
</gene>
<organism evidence="1">
    <name type="scientific">archaeon enrichment culture clone 1(2010)</name>
    <dbReference type="NCBI Taxonomy" id="795325"/>
    <lineage>
        <taxon>Archaea</taxon>
        <taxon>environmental samples</taxon>
    </lineage>
</organism>
<protein>
    <submittedName>
        <fullName evidence="1">Uncharacterized protein</fullName>
    </submittedName>
</protein>